<evidence type="ECO:0000313" key="7">
    <source>
        <dbReference type="Proteomes" id="UP000095023"/>
    </source>
</evidence>
<dbReference type="OrthoDB" id="5377312at2759"/>
<feature type="compositionally biased region" description="Basic and acidic residues" evidence="5">
    <location>
        <begin position="147"/>
        <end position="156"/>
    </location>
</feature>
<dbReference type="PANTHER" id="PTHR15367:SF2">
    <property type="entry name" value="DNA-DIRECTED RNA POLYMERASE III SUBUNIT"/>
    <property type="match status" value="1"/>
</dbReference>
<dbReference type="GO" id="GO:0006383">
    <property type="term" value="P:transcription by RNA polymerase III"/>
    <property type="evidence" value="ECO:0007669"/>
    <property type="project" value="UniProtKB-UniRule"/>
</dbReference>
<accession>A0A1E4TA40</accession>
<keyword evidence="3 4" id="KW-0539">Nucleus</keyword>
<evidence type="ECO:0000256" key="3">
    <source>
        <dbReference type="ARBA" id="ARBA00023242"/>
    </source>
</evidence>
<gene>
    <name evidence="6" type="ORF">CANCADRAFT_148313</name>
</gene>
<feature type="compositionally biased region" description="Basic and acidic residues" evidence="5">
    <location>
        <begin position="56"/>
        <end position="69"/>
    </location>
</feature>
<comment type="subcellular location">
    <subcellularLocation>
        <location evidence="1 4">Nucleus</location>
    </subcellularLocation>
</comment>
<feature type="region of interest" description="Disordered" evidence="5">
    <location>
        <begin position="56"/>
        <end position="75"/>
    </location>
</feature>
<evidence type="ECO:0000256" key="4">
    <source>
        <dbReference type="PIRNR" id="PIRNR000777"/>
    </source>
</evidence>
<keyword evidence="7" id="KW-1185">Reference proteome</keyword>
<dbReference type="EMBL" id="KV453843">
    <property type="protein sequence ID" value="ODV88609.1"/>
    <property type="molecule type" value="Genomic_DNA"/>
</dbReference>
<name>A0A1E4TA40_9ASCO</name>
<dbReference type="InterPro" id="IPR024661">
    <property type="entry name" value="RNA_pol_III_Rpc31"/>
</dbReference>
<comment type="subunit">
    <text evidence="4">Component of the RNA polymerase III (Pol III) complex.</text>
</comment>
<dbReference type="PIRSF" id="PIRSF000777">
    <property type="entry name" value="RNA_polIII_C31"/>
    <property type="match status" value="1"/>
</dbReference>
<evidence type="ECO:0000256" key="1">
    <source>
        <dbReference type="ARBA" id="ARBA00004123"/>
    </source>
</evidence>
<organism evidence="6 7">
    <name type="scientific">Tortispora caseinolytica NRRL Y-17796</name>
    <dbReference type="NCBI Taxonomy" id="767744"/>
    <lineage>
        <taxon>Eukaryota</taxon>
        <taxon>Fungi</taxon>
        <taxon>Dikarya</taxon>
        <taxon>Ascomycota</taxon>
        <taxon>Saccharomycotina</taxon>
        <taxon>Trigonopsidomycetes</taxon>
        <taxon>Trigonopsidales</taxon>
        <taxon>Trigonopsidaceae</taxon>
        <taxon>Tortispora</taxon>
    </lineage>
</organism>
<evidence type="ECO:0000256" key="2">
    <source>
        <dbReference type="ARBA" id="ARBA00008352"/>
    </source>
</evidence>
<protein>
    <recommendedName>
        <fullName evidence="4">DNA-directed RNA polymerase III subunit</fullName>
    </recommendedName>
</protein>
<reference evidence="7" key="1">
    <citation type="submission" date="2016-02" db="EMBL/GenBank/DDBJ databases">
        <title>Comparative genomics of biotechnologically important yeasts.</title>
        <authorList>
            <consortium name="DOE Joint Genome Institute"/>
            <person name="Riley R."/>
            <person name="Haridas S."/>
            <person name="Wolfe K.H."/>
            <person name="Lopes M.R."/>
            <person name="Hittinger C.T."/>
            <person name="Goker M."/>
            <person name="Salamov A."/>
            <person name="Wisecaver J."/>
            <person name="Long T.M."/>
            <person name="Aerts A.L."/>
            <person name="Barry K."/>
            <person name="Choi C."/>
            <person name="Clum A."/>
            <person name="Coughlan A.Y."/>
            <person name="Deshpande S."/>
            <person name="Douglass A.P."/>
            <person name="Hanson S.J."/>
            <person name="Klenk H.-P."/>
            <person name="Labutti K."/>
            <person name="Lapidus A."/>
            <person name="Lindquist E."/>
            <person name="Lipzen A."/>
            <person name="Meier-Kolthoff J.P."/>
            <person name="Ohm R.A."/>
            <person name="Otillar R.P."/>
            <person name="Pangilinan J."/>
            <person name="Peng Y."/>
            <person name="Rokas A."/>
            <person name="Rosa C.A."/>
            <person name="Scheuner C."/>
            <person name="Sibirny A.A."/>
            <person name="Slot J.C."/>
            <person name="Stielow J.B."/>
            <person name="Sun H."/>
            <person name="Kurtzman C.P."/>
            <person name="Blackwell M."/>
            <person name="Jeffries T.W."/>
            <person name="Grigoriev I.V."/>
        </authorList>
    </citation>
    <scope>NUCLEOTIDE SEQUENCE [LARGE SCALE GENOMIC DNA]</scope>
    <source>
        <strain evidence="7">NRRL Y-17796</strain>
    </source>
</reference>
<sequence length="206" mass="23535">MQRHRRQSFGLGIVPEKIAPVCSQPNIITTVQGPPTADEIASAAFFMEMHDRVRDSQLHSDYGTRRPDADGGLGDGVKRYSDRYIRKNGSAIANQKELEELVSYYPDQFPQELRQSLGQQRGTKRKFAEFEGGKTAALDRIFNLFDDGKTTATDEDRPQEDDDDDETRQEDEDDFDEDEDGDYNAERYFDDGEEIEDLDEDNEAAY</sequence>
<proteinExistence type="inferred from homology"/>
<dbReference type="GO" id="GO:0005666">
    <property type="term" value="C:RNA polymerase III complex"/>
    <property type="evidence" value="ECO:0007669"/>
    <property type="project" value="UniProtKB-UniRule"/>
</dbReference>
<feature type="region of interest" description="Disordered" evidence="5">
    <location>
        <begin position="147"/>
        <end position="206"/>
    </location>
</feature>
<feature type="compositionally biased region" description="Acidic residues" evidence="5">
    <location>
        <begin position="157"/>
        <end position="183"/>
    </location>
</feature>
<feature type="compositionally biased region" description="Acidic residues" evidence="5">
    <location>
        <begin position="191"/>
        <end position="206"/>
    </location>
</feature>
<evidence type="ECO:0000313" key="6">
    <source>
        <dbReference type="EMBL" id="ODV88609.1"/>
    </source>
</evidence>
<dbReference type="Proteomes" id="UP000095023">
    <property type="component" value="Unassembled WGS sequence"/>
</dbReference>
<dbReference type="Pfam" id="PF11705">
    <property type="entry name" value="RNA_pol_3_Rpc31"/>
    <property type="match status" value="1"/>
</dbReference>
<comment type="function">
    <text evidence="4">DNA-dependent RNA polymerase catalyzes the transcription of DNA into RNA using the four ribonucleoside triphosphates as substrates. Specific peripheric component of RNA polymerase III which synthesizes small RNAs, such as 5S rRNA and tRNAs.</text>
</comment>
<evidence type="ECO:0000256" key="5">
    <source>
        <dbReference type="SAM" id="MobiDB-lite"/>
    </source>
</evidence>
<comment type="similarity">
    <text evidence="2 4">Belongs to the eukaryotic RPC7 RNA polymerase subunit family.</text>
</comment>
<dbReference type="AlphaFoldDB" id="A0A1E4TA40"/>
<dbReference type="PANTHER" id="PTHR15367">
    <property type="entry name" value="DNA-DIRECTED RNA POLYMERASE III"/>
    <property type="match status" value="1"/>
</dbReference>